<dbReference type="EMBL" id="JBHSDP010000024">
    <property type="protein sequence ID" value="MFC4331134.1"/>
    <property type="molecule type" value="Genomic_DNA"/>
</dbReference>
<protein>
    <recommendedName>
        <fullName evidence="3">CHAT domain-containing protein</fullName>
    </recommendedName>
</protein>
<evidence type="ECO:0008006" key="3">
    <source>
        <dbReference type="Google" id="ProtNLM"/>
    </source>
</evidence>
<reference evidence="2" key="1">
    <citation type="journal article" date="2019" name="Int. J. Syst. Evol. Microbiol.">
        <title>The Global Catalogue of Microorganisms (GCM) 10K type strain sequencing project: providing services to taxonomists for standard genome sequencing and annotation.</title>
        <authorList>
            <consortium name="The Broad Institute Genomics Platform"/>
            <consortium name="The Broad Institute Genome Sequencing Center for Infectious Disease"/>
            <person name="Wu L."/>
            <person name="Ma J."/>
        </authorList>
    </citation>
    <scope>NUCLEOTIDE SEQUENCE [LARGE SCALE GENOMIC DNA]</scope>
    <source>
        <strain evidence="2">PCU 347</strain>
    </source>
</reference>
<dbReference type="RefSeq" id="WP_381742314.1">
    <property type="nucleotide sequence ID" value="NZ_JBHSDP010000024.1"/>
</dbReference>
<name>A0ABV8TKD6_9ACTN</name>
<evidence type="ECO:0000313" key="1">
    <source>
        <dbReference type="EMBL" id="MFC4331134.1"/>
    </source>
</evidence>
<gene>
    <name evidence="1" type="ORF">ACFPC0_25820</name>
</gene>
<evidence type="ECO:0000313" key="2">
    <source>
        <dbReference type="Proteomes" id="UP001595824"/>
    </source>
</evidence>
<accession>A0ABV8TKD6</accession>
<dbReference type="Proteomes" id="UP001595824">
    <property type="component" value="Unassembled WGS sequence"/>
</dbReference>
<proteinExistence type="predicted"/>
<keyword evidence="2" id="KW-1185">Reference proteome</keyword>
<sequence>MRAHGPALPYDGNAPYKGLLKCSQRDVAAGVANLHDQWVEKVVRRRVASRYVYDGFPAQTVGARDAESELATVCTELALAGQSLYRLLFRKGDNGLKRLEEALAQALRSGPQTITVTSEDLFVPWGMLYLHPDPGALLNAGAPGQWTGFLGYTHIVEHNLGCVPDYDPFIHYGTERPRASLHFDTRLENRDQPDTCPLQPVRNVVETHADCQEHHTKPQTSASLIARDSDHHVLVFGAHGTGVRTDRRGEHQAKVVLSDNEPIYADDIHDWACDRSERLSNPLCFMMVCEGGRVGMYFQEGLARPFFELGVGCVIGPQIEVSTQFASRFTCRFFEEFFKGECAAPVMRHLTQEFISQHATPLGLAFTLVRGIDSRLIAETGSP</sequence>
<organism evidence="1 2">
    <name type="scientific">Streptomyces andamanensis</name>
    <dbReference type="NCBI Taxonomy" id="1565035"/>
    <lineage>
        <taxon>Bacteria</taxon>
        <taxon>Bacillati</taxon>
        <taxon>Actinomycetota</taxon>
        <taxon>Actinomycetes</taxon>
        <taxon>Kitasatosporales</taxon>
        <taxon>Streptomycetaceae</taxon>
        <taxon>Streptomyces</taxon>
    </lineage>
</organism>
<comment type="caution">
    <text evidence="1">The sequence shown here is derived from an EMBL/GenBank/DDBJ whole genome shotgun (WGS) entry which is preliminary data.</text>
</comment>